<comment type="subcellular location">
    <subcellularLocation>
        <location evidence="1">Nucleus</location>
    </subcellularLocation>
</comment>
<feature type="domain" description="KANL2-like probable zinc-finger" evidence="4">
    <location>
        <begin position="400"/>
        <end position="458"/>
    </location>
</feature>
<feature type="compositionally biased region" description="Basic residues" evidence="3">
    <location>
        <begin position="474"/>
        <end position="511"/>
    </location>
</feature>
<protein>
    <submittedName>
        <fullName evidence="5">INO80 complex subunit Db</fullName>
    </submittedName>
</protein>
<evidence type="ECO:0000256" key="3">
    <source>
        <dbReference type="SAM" id="MobiDB-lite"/>
    </source>
</evidence>
<evidence type="ECO:0000256" key="2">
    <source>
        <dbReference type="ARBA" id="ARBA00023242"/>
    </source>
</evidence>
<dbReference type="PANTHER" id="PTHR16198:SF2">
    <property type="entry name" value="INO80 COMPLEX SUBUNIT D"/>
    <property type="match status" value="1"/>
</dbReference>
<feature type="compositionally biased region" description="Low complexity" evidence="3">
    <location>
        <begin position="791"/>
        <end position="802"/>
    </location>
</feature>
<feature type="compositionally biased region" description="Polar residues" evidence="3">
    <location>
        <begin position="217"/>
        <end position="230"/>
    </location>
</feature>
<dbReference type="Ensembl" id="ENSCCRT00000060868.2">
    <property type="protein sequence ID" value="ENSCCRP00000056154.2"/>
    <property type="gene ID" value="ENSCCRG00000030058.2"/>
</dbReference>
<dbReference type="AlphaFoldDB" id="A0A8C1D167"/>
<dbReference type="GO" id="GO:0005634">
    <property type="term" value="C:nucleus"/>
    <property type="evidence" value="ECO:0007669"/>
    <property type="project" value="UniProtKB-SubCell"/>
</dbReference>
<feature type="region of interest" description="Disordered" evidence="3">
    <location>
        <begin position="474"/>
        <end position="526"/>
    </location>
</feature>
<feature type="compositionally biased region" description="Polar residues" evidence="3">
    <location>
        <begin position="181"/>
        <end position="190"/>
    </location>
</feature>
<evidence type="ECO:0000313" key="5">
    <source>
        <dbReference type="Ensembl" id="ENSCCRP00000056154.2"/>
    </source>
</evidence>
<keyword evidence="6" id="KW-1185">Reference proteome</keyword>
<dbReference type="Proteomes" id="UP001108240">
    <property type="component" value="Unplaced"/>
</dbReference>
<evidence type="ECO:0000259" key="4">
    <source>
        <dbReference type="Pfam" id="PF13891"/>
    </source>
</evidence>
<sequence length="835" mass="92566">MYEGKHIHYSEVDHKPLCSYSPKLCKQRRLNGYAFCIRHVLEDRTAPFRQCEYVAKYNSQRCTNPIPKAHDRKYCNSHLQVMGVLPKKERKKKQDTIESLALNITVPSLALKTHNGLELLPPSPPPSLACLLPSDPFAFCRGEKMIKSSGTFLKKPQESQALNHKQKEQDRSVDPAFPNHLRTTSLSSTLPRPCLLPPQTGRTTQTPKVPSSPRAEISQSPAVCSASGTASSCDDIHRRLIKVHSVAMQQQAPCLQKFHRLMDQHRGRYQDLNPHLGFDWSEDSEEEDGDVGKLMSYQCQRLQEKHFEESASSSRAERLAGFCSYLRQKHTHLCREQRGFRRERRSQHALRKALLQAAREEPHHTAQLFQEQYKKTSTPSSTAVPLAGDDSGLCSAVVKGEDCRNSALPFTRHCFQHILQNRSQQLFSSCTARFADGAQCSIPVFDITHQTPLCDEHAKKMDNFLRGDISRRTYHHHQQIQRHRPLKKAKPPALTKKHKKKGKRGAPRRPQKPIPPAQPQGNLGMPSILCLPIQPSGIRSPLTPDLSADEFPDDITNDISDIPHDLELNQEDFSDVLSRLPDDLQDFDLFEGKNSELLPTSEEAEELVRVLQAMGSYPESLACLSGMAELGPVEAVDCRSMPVGVVDLLSGRLSAETLSSLELDPSLLPTSEDAFPPSPPSPQPPLTPPSSVGHLPDTYSQRQPHLLAKMDNSKADLSELPLGKDEDISHGSWGVLALPLNDSLQFHSLIASDGLLMSTALSTPMTPVPSAPCQPSSALSALPQTVPVTRSIPASSPSSPTSQTKHLLPPLFNHCGIPADLQPHHSTPAPPMDQA</sequence>
<feature type="compositionally biased region" description="Pro residues" evidence="3">
    <location>
        <begin position="676"/>
        <end position="688"/>
    </location>
</feature>
<feature type="region of interest" description="Disordered" evidence="3">
    <location>
        <begin position="789"/>
        <end position="835"/>
    </location>
</feature>
<dbReference type="GeneTree" id="ENSGT00940000157974"/>
<evidence type="ECO:0000313" key="6">
    <source>
        <dbReference type="Proteomes" id="UP001108240"/>
    </source>
</evidence>
<dbReference type="InterPro" id="IPR025927">
    <property type="entry name" value="Znf_KANL2-like"/>
</dbReference>
<organism evidence="5 6">
    <name type="scientific">Cyprinus carpio carpio</name>
    <dbReference type="NCBI Taxonomy" id="630221"/>
    <lineage>
        <taxon>Eukaryota</taxon>
        <taxon>Metazoa</taxon>
        <taxon>Chordata</taxon>
        <taxon>Craniata</taxon>
        <taxon>Vertebrata</taxon>
        <taxon>Euteleostomi</taxon>
        <taxon>Actinopterygii</taxon>
        <taxon>Neopterygii</taxon>
        <taxon>Teleostei</taxon>
        <taxon>Ostariophysi</taxon>
        <taxon>Cypriniformes</taxon>
        <taxon>Cyprinidae</taxon>
        <taxon>Cyprininae</taxon>
        <taxon>Cyprinus</taxon>
    </lineage>
</organism>
<keyword evidence="2" id="KW-0539">Nucleus</keyword>
<feature type="compositionally biased region" description="Polar residues" evidence="3">
    <location>
        <begin position="200"/>
        <end position="209"/>
    </location>
</feature>
<dbReference type="PANTHER" id="PTHR16198">
    <property type="match status" value="1"/>
</dbReference>
<evidence type="ECO:0000256" key="1">
    <source>
        <dbReference type="ARBA" id="ARBA00004123"/>
    </source>
</evidence>
<reference evidence="5" key="1">
    <citation type="submission" date="2025-08" db="UniProtKB">
        <authorList>
            <consortium name="Ensembl"/>
        </authorList>
    </citation>
    <scope>IDENTIFICATION</scope>
</reference>
<reference evidence="5" key="2">
    <citation type="submission" date="2025-09" db="UniProtKB">
        <authorList>
            <consortium name="Ensembl"/>
        </authorList>
    </citation>
    <scope>IDENTIFICATION</scope>
</reference>
<feature type="region of interest" description="Disordered" evidence="3">
    <location>
        <begin position="666"/>
        <end position="698"/>
    </location>
</feature>
<proteinExistence type="predicted"/>
<dbReference type="Pfam" id="PF13891">
    <property type="entry name" value="zf-C3HC3H_KANSL2"/>
    <property type="match status" value="2"/>
</dbReference>
<accession>A0A8C1D167</accession>
<name>A0A8C1D167_CYPCA</name>
<feature type="region of interest" description="Disordered" evidence="3">
    <location>
        <begin position="152"/>
        <end position="230"/>
    </location>
</feature>
<feature type="domain" description="KANL2-like probable zinc-finger" evidence="4">
    <location>
        <begin position="18"/>
        <end position="78"/>
    </location>
</feature>